<dbReference type="PROSITE" id="PS51257">
    <property type="entry name" value="PROKAR_LIPOPROTEIN"/>
    <property type="match status" value="1"/>
</dbReference>
<reference evidence="2 3" key="1">
    <citation type="journal article" date="2013" name="Int. J. Syst. Evol. Microbiol.">
        <title>Aquimarina gracilis sp. nov., isolated from the gut microflora of a mussel, Mytilus coruscus, and emended description of Aquimarina spongiae.</title>
        <authorList>
            <person name="Park S.C."/>
            <person name="Choe H.N."/>
            <person name="Baik K.S."/>
            <person name="Seong C.N."/>
        </authorList>
    </citation>
    <scope>NUCLEOTIDE SEQUENCE [LARGE SCALE GENOMIC DNA]</scope>
    <source>
        <strain evidence="2 3">PSC32</strain>
    </source>
</reference>
<dbReference type="PANTHER" id="PTHR36842:SF1">
    <property type="entry name" value="PROTEIN TOLB"/>
    <property type="match status" value="1"/>
</dbReference>
<evidence type="ECO:0000313" key="3">
    <source>
        <dbReference type="Proteomes" id="UP001327027"/>
    </source>
</evidence>
<dbReference type="RefSeq" id="WP_324180459.1">
    <property type="nucleotide sequence ID" value="NZ_BAABAW010000006.1"/>
</dbReference>
<sequence length="293" mass="33148">MSLKTLLSTVLLIIVLSCDETPKSTFYTIAYTSKETGTIEIYSGNAEGKSTIKRTNQSGGYVAWSPNGKQFAFYAKYDDRKTWSIHTMNIDGTNRKRLTHAKNKWDNVPDWSPDGKKIVFARAYKDLNGIWHPEIWIMNADGSEQRQITSLRGSNPYFTPEGSIVFSQEFEDKSSAISIADIDGKNSIRLTHNNGAKEWHPDVSPDGKQIAFMSDKDGNFEIYVMDIDGSNQKRLTYNDVRDSMPSWSPDGSQLIFHSKTDENRDVYMMNKDGTEVKKIISNVGQAAWLKSIQ</sequence>
<comment type="caution">
    <text evidence="2">The sequence shown here is derived from an EMBL/GenBank/DDBJ whole genome shotgun (WGS) entry which is preliminary data.</text>
</comment>
<dbReference type="Pfam" id="PF26549">
    <property type="entry name" value="Tricorn_N"/>
    <property type="match status" value="1"/>
</dbReference>
<protein>
    <submittedName>
        <fullName evidence="2">DUF5050 domain-containing protein</fullName>
    </submittedName>
</protein>
<dbReference type="PANTHER" id="PTHR36842">
    <property type="entry name" value="PROTEIN TOLB HOMOLOG"/>
    <property type="match status" value="1"/>
</dbReference>
<evidence type="ECO:0000313" key="2">
    <source>
        <dbReference type="EMBL" id="MEB3346429.1"/>
    </source>
</evidence>
<dbReference type="Proteomes" id="UP001327027">
    <property type="component" value="Unassembled WGS sequence"/>
</dbReference>
<keyword evidence="3" id="KW-1185">Reference proteome</keyword>
<organism evidence="2 3">
    <name type="scientific">Aquimarina gracilis</name>
    <dbReference type="NCBI Taxonomy" id="874422"/>
    <lineage>
        <taxon>Bacteria</taxon>
        <taxon>Pseudomonadati</taxon>
        <taxon>Bacteroidota</taxon>
        <taxon>Flavobacteriia</taxon>
        <taxon>Flavobacteriales</taxon>
        <taxon>Flavobacteriaceae</taxon>
        <taxon>Aquimarina</taxon>
    </lineage>
</organism>
<proteinExistence type="inferred from homology"/>
<dbReference type="InterPro" id="IPR011659">
    <property type="entry name" value="WD40"/>
</dbReference>
<gene>
    <name evidence="2" type="ORF">U6A24_13210</name>
</gene>
<comment type="similarity">
    <text evidence="1">Belongs to the TolB family.</text>
</comment>
<dbReference type="Gene3D" id="2.120.10.30">
    <property type="entry name" value="TolB, C-terminal domain"/>
    <property type="match status" value="1"/>
</dbReference>
<dbReference type="EMBL" id="JAYKLX010000006">
    <property type="protein sequence ID" value="MEB3346429.1"/>
    <property type="molecule type" value="Genomic_DNA"/>
</dbReference>
<dbReference type="SUPFAM" id="SSF69304">
    <property type="entry name" value="Tricorn protease N-terminal domain"/>
    <property type="match status" value="1"/>
</dbReference>
<dbReference type="Gene3D" id="2.120.10.60">
    <property type="entry name" value="Tricorn protease N-terminal domain"/>
    <property type="match status" value="2"/>
</dbReference>
<accession>A0ABU5ZX31</accession>
<evidence type="ECO:0000256" key="1">
    <source>
        <dbReference type="ARBA" id="ARBA00009820"/>
    </source>
</evidence>
<name>A0ABU5ZX31_9FLAO</name>
<dbReference type="Pfam" id="PF07676">
    <property type="entry name" value="PD40"/>
    <property type="match status" value="2"/>
</dbReference>
<dbReference type="InterPro" id="IPR011042">
    <property type="entry name" value="6-blade_b-propeller_TolB-like"/>
</dbReference>